<gene>
    <name evidence="2" type="ORF">E2C01_015588</name>
</gene>
<evidence type="ECO:0000256" key="1">
    <source>
        <dbReference type="SAM" id="Phobius"/>
    </source>
</evidence>
<feature type="transmembrane region" description="Helical" evidence="1">
    <location>
        <begin position="12"/>
        <end position="28"/>
    </location>
</feature>
<dbReference type="Proteomes" id="UP000324222">
    <property type="component" value="Unassembled WGS sequence"/>
</dbReference>
<keyword evidence="1" id="KW-0812">Transmembrane</keyword>
<proteinExistence type="predicted"/>
<evidence type="ECO:0000313" key="3">
    <source>
        <dbReference type="Proteomes" id="UP000324222"/>
    </source>
</evidence>
<sequence length="149" mass="15913">MYSTTQGGTTRAPGGAVVVVAVMMLNLPPPLSPSSSSFCWFVAPLCWGRVAGRGRGEGTSLVVFFLYIFCHISLSVYPLCLPVGVSAATARRPEGAGRWFVNKAQWCGITCRATAAAWRGWSPPRGAVVAGAWLPREAVSGEVVQRWQV</sequence>
<name>A0A5B7DLY6_PORTR</name>
<protein>
    <submittedName>
        <fullName evidence="2">Uncharacterized protein</fullName>
    </submittedName>
</protein>
<keyword evidence="1" id="KW-1133">Transmembrane helix</keyword>
<dbReference type="EMBL" id="VSRR010001102">
    <property type="protein sequence ID" value="MPC22571.1"/>
    <property type="molecule type" value="Genomic_DNA"/>
</dbReference>
<reference evidence="2 3" key="1">
    <citation type="submission" date="2019-05" db="EMBL/GenBank/DDBJ databases">
        <title>Another draft genome of Portunus trituberculatus and its Hox gene families provides insights of decapod evolution.</title>
        <authorList>
            <person name="Jeong J.-H."/>
            <person name="Song I."/>
            <person name="Kim S."/>
            <person name="Choi T."/>
            <person name="Kim D."/>
            <person name="Ryu S."/>
            <person name="Kim W."/>
        </authorList>
    </citation>
    <scope>NUCLEOTIDE SEQUENCE [LARGE SCALE GENOMIC DNA]</scope>
    <source>
        <tissue evidence="2">Muscle</tissue>
    </source>
</reference>
<feature type="transmembrane region" description="Helical" evidence="1">
    <location>
        <begin position="64"/>
        <end position="88"/>
    </location>
</feature>
<dbReference type="AlphaFoldDB" id="A0A5B7DLY6"/>
<evidence type="ECO:0000313" key="2">
    <source>
        <dbReference type="EMBL" id="MPC22571.1"/>
    </source>
</evidence>
<accession>A0A5B7DLY6</accession>
<keyword evidence="3" id="KW-1185">Reference proteome</keyword>
<organism evidence="2 3">
    <name type="scientific">Portunus trituberculatus</name>
    <name type="common">Swimming crab</name>
    <name type="synonym">Neptunus trituberculatus</name>
    <dbReference type="NCBI Taxonomy" id="210409"/>
    <lineage>
        <taxon>Eukaryota</taxon>
        <taxon>Metazoa</taxon>
        <taxon>Ecdysozoa</taxon>
        <taxon>Arthropoda</taxon>
        <taxon>Crustacea</taxon>
        <taxon>Multicrustacea</taxon>
        <taxon>Malacostraca</taxon>
        <taxon>Eumalacostraca</taxon>
        <taxon>Eucarida</taxon>
        <taxon>Decapoda</taxon>
        <taxon>Pleocyemata</taxon>
        <taxon>Brachyura</taxon>
        <taxon>Eubrachyura</taxon>
        <taxon>Portunoidea</taxon>
        <taxon>Portunidae</taxon>
        <taxon>Portuninae</taxon>
        <taxon>Portunus</taxon>
    </lineage>
</organism>
<comment type="caution">
    <text evidence="2">The sequence shown here is derived from an EMBL/GenBank/DDBJ whole genome shotgun (WGS) entry which is preliminary data.</text>
</comment>
<keyword evidence="1" id="KW-0472">Membrane</keyword>